<reference evidence="2 3" key="1">
    <citation type="journal article" date="2017" name="PLoS Biol.">
        <title>The sea cucumber genome provides insights into morphological evolution and visceral regeneration.</title>
        <authorList>
            <person name="Zhang X."/>
            <person name="Sun L."/>
            <person name="Yuan J."/>
            <person name="Sun Y."/>
            <person name="Gao Y."/>
            <person name="Zhang L."/>
            <person name="Li S."/>
            <person name="Dai H."/>
            <person name="Hamel J.F."/>
            <person name="Liu C."/>
            <person name="Yu Y."/>
            <person name="Liu S."/>
            <person name="Lin W."/>
            <person name="Guo K."/>
            <person name="Jin S."/>
            <person name="Xu P."/>
            <person name="Storey K.B."/>
            <person name="Huan P."/>
            <person name="Zhang T."/>
            <person name="Zhou Y."/>
            <person name="Zhang J."/>
            <person name="Lin C."/>
            <person name="Li X."/>
            <person name="Xing L."/>
            <person name="Huo D."/>
            <person name="Sun M."/>
            <person name="Wang L."/>
            <person name="Mercier A."/>
            <person name="Li F."/>
            <person name="Yang H."/>
            <person name="Xiang J."/>
        </authorList>
    </citation>
    <scope>NUCLEOTIDE SEQUENCE [LARGE SCALE GENOMIC DNA]</scope>
    <source>
        <strain evidence="2">Shaxun</strain>
        <tissue evidence="2">Muscle</tissue>
    </source>
</reference>
<keyword evidence="3" id="KW-1185">Reference proteome</keyword>
<organism evidence="2 3">
    <name type="scientific">Stichopus japonicus</name>
    <name type="common">Sea cucumber</name>
    <dbReference type="NCBI Taxonomy" id="307972"/>
    <lineage>
        <taxon>Eukaryota</taxon>
        <taxon>Metazoa</taxon>
        <taxon>Echinodermata</taxon>
        <taxon>Eleutherozoa</taxon>
        <taxon>Echinozoa</taxon>
        <taxon>Holothuroidea</taxon>
        <taxon>Aspidochirotacea</taxon>
        <taxon>Aspidochirotida</taxon>
        <taxon>Stichopodidae</taxon>
        <taxon>Apostichopus</taxon>
    </lineage>
</organism>
<proteinExistence type="predicted"/>
<dbReference type="InterPro" id="IPR006597">
    <property type="entry name" value="Sel1-like"/>
</dbReference>
<dbReference type="InterPro" id="IPR011990">
    <property type="entry name" value="TPR-like_helical_dom_sf"/>
</dbReference>
<dbReference type="SUPFAM" id="SSF81901">
    <property type="entry name" value="HCP-like"/>
    <property type="match status" value="3"/>
</dbReference>
<dbReference type="PANTHER" id="PTHR44444:SF6">
    <property type="entry name" value="LAMININ G DOMAIN-CONTAINING PROTEIN"/>
    <property type="match status" value="1"/>
</dbReference>
<dbReference type="Proteomes" id="UP000230750">
    <property type="component" value="Unassembled WGS sequence"/>
</dbReference>
<dbReference type="InterPro" id="IPR042756">
    <property type="entry name" value="Sel-1L3"/>
</dbReference>
<dbReference type="EMBL" id="MRZV01000891">
    <property type="protein sequence ID" value="PIK42931.1"/>
    <property type="molecule type" value="Genomic_DNA"/>
</dbReference>
<dbReference type="Pfam" id="PF08238">
    <property type="entry name" value="Sel1"/>
    <property type="match status" value="8"/>
</dbReference>
<sequence>MSNPKSCNGRLLSLYKLFDCPIIFQVQVLARPNLHDEVEGSGNEVPVTAPPPPKKMEEVAEGEVQTTSLPQEEKVPAPAAAAEGGDILDVIRSVSLQYPPGLYAPPFYVPLSYACLPGDVIVLEVIIDTDLAKKLRVFSKTKYCHVADSRLTYEHLDLPEMVTYRPDALNRHSVNIYNAVVSVWIVSEYEYHSQRNFKEMKKFALVSQEYPLEFKQPFARPRRQDLQISRSCLSWEAEMLLFISVDSSLQCIPEMDGFQLAYFPIPLSLTRRGVSRRVGEVQDPYLRRYFRKEKNHPRYTITFLLFIKNYCKGPLCSIYHRKEFHTNAYITPLIFMTSEGKIHFQVTQEDGKYRSMLNHFILPKYEWFRMTVTMNGVYWSLTLNYKNFTRTHMAGDRAPFPDPVHYSDNEGLAYLGGSNVVPAFPGFIADSRLWRGLSQNPKKIEHPNSTHPVRWLELEQHHQACDSLHTRLFWAFQSYSVVIKSYQRRVTCPSFEVYIRSFNELQKFCLARTKVSVPKQLKFVYGALRKVVTVTHNFDIEAKGLLGSMLMAEAEKTLKMNGLDKYDDLLNLLKQASCFDHNEAAAMLGAMYSAGLRKRKDTRKGMMYTLMAAQEGNIMAQCSLGFMHLYGTGGLDQDFDYAYFYLIEVAAQAVKSKEKHGAASVTTEMVRLTDTAQLQYHSGEKGDYFQWMKFQASKGMTDAQARMGRILYWGSGGVKRNLQAATKYYERTAKAAPKNAVALFDYGVVLLRGQGTEKNITKALEQLNKSAALGHAPAFTAIGWYKLNIEKDYEAAAKYFEKGDQGGHRDAAHNLAYMYSRGIYPGKGEEKMTAFKYYKRAADKGHSDSSVMLAKLYKEGVENEMEADSEQAAKVRIHILWAYRVAIEHEEFGMLLRKGLEAFLSTSWDVSVLYYLMAAEAGLEVAQFNLAYLCEENYEGVADRYFQSGCQWKYYEMASLSPKPHAATLLKMGEYYWYGHGDNRDTDLAIGYYVLAARHRVPEAIFNLAYISEMGMQIPQQHLKSLGVKKLVYQSSNTEEVAKELYRICRDHNSGEAYIPCGLALLRLNVAQTYRAHPYACQLATYPM</sequence>
<feature type="region of interest" description="Disordered" evidence="1">
    <location>
        <begin position="37"/>
        <end position="58"/>
    </location>
</feature>
<gene>
    <name evidence="2" type="ORF">BSL78_20211</name>
</gene>
<dbReference type="Gene3D" id="1.25.40.10">
    <property type="entry name" value="Tetratricopeptide repeat domain"/>
    <property type="match status" value="3"/>
</dbReference>
<dbReference type="PANTHER" id="PTHR44444">
    <property type="entry name" value="PROTEIN SEL-1 HOMOLOG 3"/>
    <property type="match status" value="1"/>
</dbReference>
<dbReference type="AlphaFoldDB" id="A0A2G8K4K4"/>
<dbReference type="STRING" id="307972.A0A2G8K4K4"/>
<dbReference type="OrthoDB" id="272077at2759"/>
<evidence type="ECO:0000313" key="3">
    <source>
        <dbReference type="Proteomes" id="UP000230750"/>
    </source>
</evidence>
<evidence type="ECO:0000313" key="2">
    <source>
        <dbReference type="EMBL" id="PIK42931.1"/>
    </source>
</evidence>
<comment type="caution">
    <text evidence="2">The sequence shown here is derived from an EMBL/GenBank/DDBJ whole genome shotgun (WGS) entry which is preliminary data.</text>
</comment>
<evidence type="ECO:0000256" key="1">
    <source>
        <dbReference type="SAM" id="MobiDB-lite"/>
    </source>
</evidence>
<dbReference type="InterPro" id="IPR013320">
    <property type="entry name" value="ConA-like_dom_sf"/>
</dbReference>
<dbReference type="SUPFAM" id="SSF49899">
    <property type="entry name" value="Concanavalin A-like lectins/glucanases"/>
    <property type="match status" value="1"/>
</dbReference>
<accession>A0A2G8K4K4</accession>
<protein>
    <submittedName>
        <fullName evidence="2">Uncharacterized protein</fullName>
    </submittedName>
</protein>
<name>A0A2G8K4K4_STIJA</name>
<dbReference type="SMART" id="SM00671">
    <property type="entry name" value="SEL1"/>
    <property type="match status" value="9"/>
</dbReference>